<name>A0A0A6XFT0_ACTUT</name>
<feature type="transmembrane region" description="Helical" evidence="1">
    <location>
        <begin position="16"/>
        <end position="38"/>
    </location>
</feature>
<evidence type="ECO:0000313" key="3">
    <source>
        <dbReference type="Proteomes" id="UP000054537"/>
    </source>
</evidence>
<protein>
    <recommendedName>
        <fullName evidence="4">Cardiolipin synthase N-terminal domain-containing protein</fullName>
    </recommendedName>
</protein>
<evidence type="ECO:0000256" key="1">
    <source>
        <dbReference type="SAM" id="Phobius"/>
    </source>
</evidence>
<dbReference type="Proteomes" id="UP000054537">
    <property type="component" value="Unassembled WGS sequence"/>
</dbReference>
<accession>A0A0A6XFT0</accession>
<feature type="transmembrane region" description="Helical" evidence="1">
    <location>
        <begin position="50"/>
        <end position="68"/>
    </location>
</feature>
<dbReference type="eggNOG" id="ENOG5030ZQJ">
    <property type="taxonomic scope" value="Bacteria"/>
</dbReference>
<keyword evidence="3" id="KW-1185">Reference proteome</keyword>
<dbReference type="RefSeq" id="WP_043522075.1">
    <property type="nucleotide sequence ID" value="NZ_BAABKU010000001.1"/>
</dbReference>
<sequence>MTAFAAPDLAATFGGIGFWSTLLAAAVFLFGSTLVSIARAPLSRRSRRNWIWLVVLAPGIGIILWFASGRPAALNGPTHA</sequence>
<evidence type="ECO:0000313" key="2">
    <source>
        <dbReference type="EMBL" id="KHD78957.1"/>
    </source>
</evidence>
<keyword evidence="1" id="KW-1133">Transmembrane helix</keyword>
<evidence type="ECO:0008006" key="4">
    <source>
        <dbReference type="Google" id="ProtNLM"/>
    </source>
</evidence>
<comment type="caution">
    <text evidence="2">The sequence shown here is derived from an EMBL/GenBank/DDBJ whole genome shotgun (WGS) entry which is preliminary data.</text>
</comment>
<dbReference type="AlphaFoldDB" id="A0A0A6XFT0"/>
<organism evidence="2 3">
    <name type="scientific">Actinoplanes utahensis</name>
    <dbReference type="NCBI Taxonomy" id="1869"/>
    <lineage>
        <taxon>Bacteria</taxon>
        <taxon>Bacillati</taxon>
        <taxon>Actinomycetota</taxon>
        <taxon>Actinomycetes</taxon>
        <taxon>Micromonosporales</taxon>
        <taxon>Micromonosporaceae</taxon>
        <taxon>Actinoplanes</taxon>
    </lineage>
</organism>
<proteinExistence type="predicted"/>
<gene>
    <name evidence="2" type="ORF">MB27_02410</name>
</gene>
<reference evidence="2 3" key="1">
    <citation type="submission" date="2014-10" db="EMBL/GenBank/DDBJ databases">
        <title>Draft genome sequence of Actinoplanes utahensis NRRL 12052.</title>
        <authorList>
            <person name="Velasco-Bucheli B."/>
            <person name="del Cerro C."/>
            <person name="Hormigo D."/>
            <person name="Garcia J.L."/>
            <person name="Acebal C."/>
            <person name="Arroyo M."/>
            <person name="de la Mata I."/>
        </authorList>
    </citation>
    <scope>NUCLEOTIDE SEQUENCE [LARGE SCALE GENOMIC DNA]</scope>
    <source>
        <strain evidence="2 3">NRRL 12052</strain>
    </source>
</reference>
<dbReference type="EMBL" id="JRTT01000002">
    <property type="protein sequence ID" value="KHD78957.1"/>
    <property type="molecule type" value="Genomic_DNA"/>
</dbReference>
<keyword evidence="1" id="KW-0472">Membrane</keyword>
<keyword evidence="1" id="KW-0812">Transmembrane</keyword>
<dbReference type="OrthoDB" id="3298587at2"/>